<dbReference type="Gene3D" id="3.30.457.10">
    <property type="entry name" value="Copper amine oxidase-like, N-terminal domain"/>
    <property type="match status" value="1"/>
</dbReference>
<feature type="chain" id="PRO_5037525130" description="Copper amine oxidase-like N-terminal domain-containing protein" evidence="1">
    <location>
        <begin position="28"/>
        <end position="534"/>
    </location>
</feature>
<dbReference type="RefSeq" id="WP_188530020.1">
    <property type="nucleotide sequence ID" value="NZ_BMGR01000003.1"/>
</dbReference>
<dbReference type="Proteomes" id="UP000644756">
    <property type="component" value="Unassembled WGS sequence"/>
</dbReference>
<dbReference type="AlphaFoldDB" id="A0A917FP13"/>
<protein>
    <recommendedName>
        <fullName evidence="2">Copper amine oxidase-like N-terminal domain-containing protein</fullName>
    </recommendedName>
</protein>
<name>A0A917FP13_9BACL</name>
<evidence type="ECO:0000313" key="3">
    <source>
        <dbReference type="EMBL" id="GGF96800.1"/>
    </source>
</evidence>
<organism evidence="3 4">
    <name type="scientific">Paenibacillus abyssi</name>
    <dbReference type="NCBI Taxonomy" id="1340531"/>
    <lineage>
        <taxon>Bacteria</taxon>
        <taxon>Bacillati</taxon>
        <taxon>Bacillota</taxon>
        <taxon>Bacilli</taxon>
        <taxon>Bacillales</taxon>
        <taxon>Paenibacillaceae</taxon>
        <taxon>Paenibacillus</taxon>
    </lineage>
</organism>
<reference evidence="3" key="2">
    <citation type="submission" date="2020-09" db="EMBL/GenBank/DDBJ databases">
        <authorList>
            <person name="Sun Q."/>
            <person name="Zhou Y."/>
        </authorList>
    </citation>
    <scope>NUCLEOTIDE SEQUENCE</scope>
    <source>
        <strain evidence="3">CGMCC 1.12987</strain>
    </source>
</reference>
<feature type="domain" description="Copper amine oxidase-like N-terminal" evidence="2">
    <location>
        <begin position="427"/>
        <end position="519"/>
    </location>
</feature>
<reference evidence="3" key="1">
    <citation type="journal article" date="2014" name="Int. J. Syst. Evol. Microbiol.">
        <title>Complete genome sequence of Corynebacterium casei LMG S-19264T (=DSM 44701T), isolated from a smear-ripened cheese.</title>
        <authorList>
            <consortium name="US DOE Joint Genome Institute (JGI-PGF)"/>
            <person name="Walter F."/>
            <person name="Albersmeier A."/>
            <person name="Kalinowski J."/>
            <person name="Ruckert C."/>
        </authorList>
    </citation>
    <scope>NUCLEOTIDE SEQUENCE</scope>
    <source>
        <strain evidence="3">CGMCC 1.12987</strain>
    </source>
</reference>
<proteinExistence type="predicted"/>
<evidence type="ECO:0000313" key="4">
    <source>
        <dbReference type="Proteomes" id="UP000644756"/>
    </source>
</evidence>
<accession>A0A917FP13</accession>
<dbReference type="SUPFAM" id="SSF55383">
    <property type="entry name" value="Copper amine oxidase, domain N"/>
    <property type="match status" value="1"/>
</dbReference>
<evidence type="ECO:0000259" key="2">
    <source>
        <dbReference type="Pfam" id="PF07833"/>
    </source>
</evidence>
<dbReference type="InterPro" id="IPR036582">
    <property type="entry name" value="Mao_N_sf"/>
</dbReference>
<dbReference type="InterPro" id="IPR012854">
    <property type="entry name" value="Cu_amine_oxidase-like_N"/>
</dbReference>
<gene>
    <name evidence="3" type="ORF">GCM10010916_12540</name>
</gene>
<keyword evidence="1" id="KW-0732">Signal</keyword>
<feature type="signal peptide" evidence="1">
    <location>
        <begin position="1"/>
        <end position="27"/>
    </location>
</feature>
<dbReference type="EMBL" id="BMGR01000003">
    <property type="protein sequence ID" value="GGF96800.1"/>
    <property type="molecule type" value="Genomic_DNA"/>
</dbReference>
<evidence type="ECO:0000256" key="1">
    <source>
        <dbReference type="SAM" id="SignalP"/>
    </source>
</evidence>
<keyword evidence="4" id="KW-1185">Reference proteome</keyword>
<comment type="caution">
    <text evidence="3">The sequence shown here is derived from an EMBL/GenBank/DDBJ whole genome shotgun (WGS) entry which is preliminary data.</text>
</comment>
<sequence length="534" mass="58791">MKKSMGKKSLLALLLAAVLVIAVGCQAVGGVDFNQMLKQSLKVTSMEGKQSIELQLLLKDGAAEGMPEEEVALMNMLSNMKLEFNDIKMKDAQNMSLNGQLWLGESNIGFSLQMSEQLAVLKIEGSDRAFEMDMTDASLGGILPMAEEPAPSVDAETQAELTEIGRQIIDHVGGYVIDNLPNPSKLSVNPVQETINGESLSVFHVQAEINGEELVGWLHSYLDALIADREGLSAMLTGLFESLSKESAIWESLGTSNPFAEADPGGQTKEEFIEENVEIILTLLDDVKMELTALEQEEAESLGIILNKDTYMKADLYVDSKLDIRKSVLEAVIKPSMTVQDDEEMLAEIPFEGILIRSTSEMWNVNGNVSPVQPVQTANAVTLDELMEKQSYEVVRLFNSDSVVYNLLKDMGMTKQTVMMHPVYEVNPPIITPDGITLIPLRDTLNQLGATLSYDASSKKYTILDKGTNTKIVLSRGSKKVTINNEQKTWSFPAANIGGTLYVPARDFITSVGGTIKWDTFYMDEKILLLEREL</sequence>
<dbReference type="PROSITE" id="PS51257">
    <property type="entry name" value="PROKAR_LIPOPROTEIN"/>
    <property type="match status" value="1"/>
</dbReference>
<dbReference type="Pfam" id="PF07833">
    <property type="entry name" value="Cu_amine_oxidN1"/>
    <property type="match status" value="1"/>
</dbReference>